<name>A0AAV0L498_9ROSI</name>
<evidence type="ECO:0008006" key="3">
    <source>
        <dbReference type="Google" id="ProtNLM"/>
    </source>
</evidence>
<accession>A0AAV0L498</accession>
<dbReference type="AlphaFoldDB" id="A0AAV0L498"/>
<organism evidence="1 2">
    <name type="scientific">Linum tenue</name>
    <dbReference type="NCBI Taxonomy" id="586396"/>
    <lineage>
        <taxon>Eukaryota</taxon>
        <taxon>Viridiplantae</taxon>
        <taxon>Streptophyta</taxon>
        <taxon>Embryophyta</taxon>
        <taxon>Tracheophyta</taxon>
        <taxon>Spermatophyta</taxon>
        <taxon>Magnoliopsida</taxon>
        <taxon>eudicotyledons</taxon>
        <taxon>Gunneridae</taxon>
        <taxon>Pentapetalae</taxon>
        <taxon>rosids</taxon>
        <taxon>fabids</taxon>
        <taxon>Malpighiales</taxon>
        <taxon>Linaceae</taxon>
        <taxon>Linum</taxon>
    </lineage>
</organism>
<comment type="caution">
    <text evidence="1">The sequence shown here is derived from an EMBL/GenBank/DDBJ whole genome shotgun (WGS) entry which is preliminary data.</text>
</comment>
<dbReference type="EMBL" id="CAMGYJ010000006">
    <property type="protein sequence ID" value="CAI0428144.1"/>
    <property type="molecule type" value="Genomic_DNA"/>
</dbReference>
<evidence type="ECO:0000313" key="1">
    <source>
        <dbReference type="EMBL" id="CAI0428144.1"/>
    </source>
</evidence>
<evidence type="ECO:0000313" key="2">
    <source>
        <dbReference type="Proteomes" id="UP001154282"/>
    </source>
</evidence>
<keyword evidence="2" id="KW-1185">Reference proteome</keyword>
<proteinExistence type="predicted"/>
<gene>
    <name evidence="1" type="ORF">LITE_LOCUS21523</name>
</gene>
<dbReference type="Proteomes" id="UP001154282">
    <property type="component" value="Unassembled WGS sequence"/>
</dbReference>
<sequence>MLARDRWSRSLLLLLLFLLLFSFETALFRVMFPAAGKLGFAVDGYGRGKEGRKGKVCLLVADSFCSRQR</sequence>
<reference evidence="1" key="1">
    <citation type="submission" date="2022-08" db="EMBL/GenBank/DDBJ databases">
        <authorList>
            <person name="Gutierrez-Valencia J."/>
        </authorList>
    </citation>
    <scope>NUCLEOTIDE SEQUENCE</scope>
</reference>
<protein>
    <recommendedName>
        <fullName evidence="3">Secreted protein</fullName>
    </recommendedName>
</protein>